<sequence length="34" mass="3779">MLTCSLKVILSFVGGSITASLYYCQSSWLMLESF</sequence>
<dbReference type="AlphaFoldDB" id="A0A0A8ZE74"/>
<keyword evidence="1" id="KW-0472">Membrane</keyword>
<reference evidence="2" key="2">
    <citation type="journal article" date="2015" name="Data Brief">
        <title>Shoot transcriptome of the giant reed, Arundo donax.</title>
        <authorList>
            <person name="Barrero R.A."/>
            <person name="Guerrero F.D."/>
            <person name="Moolhuijzen P."/>
            <person name="Goolsby J.A."/>
            <person name="Tidwell J."/>
            <person name="Bellgard S.E."/>
            <person name="Bellgard M.I."/>
        </authorList>
    </citation>
    <scope>NUCLEOTIDE SEQUENCE</scope>
    <source>
        <tissue evidence="2">Shoot tissue taken approximately 20 cm above the soil surface</tissue>
    </source>
</reference>
<evidence type="ECO:0000256" key="1">
    <source>
        <dbReference type="SAM" id="Phobius"/>
    </source>
</evidence>
<keyword evidence="1" id="KW-0812">Transmembrane</keyword>
<accession>A0A0A8ZE74</accession>
<name>A0A0A8ZE74_ARUDO</name>
<proteinExistence type="predicted"/>
<dbReference type="EMBL" id="GBRH01264743">
    <property type="protein sequence ID" value="JAD33152.1"/>
    <property type="molecule type" value="Transcribed_RNA"/>
</dbReference>
<reference evidence="2" key="1">
    <citation type="submission" date="2014-09" db="EMBL/GenBank/DDBJ databases">
        <authorList>
            <person name="Magalhaes I.L.F."/>
            <person name="Oliveira U."/>
            <person name="Santos F.R."/>
            <person name="Vidigal T.H.D.A."/>
            <person name="Brescovit A.D."/>
            <person name="Santos A.J."/>
        </authorList>
    </citation>
    <scope>NUCLEOTIDE SEQUENCE</scope>
    <source>
        <tissue evidence="2">Shoot tissue taken approximately 20 cm above the soil surface</tissue>
    </source>
</reference>
<feature type="transmembrane region" description="Helical" evidence="1">
    <location>
        <begin position="6"/>
        <end position="24"/>
    </location>
</feature>
<keyword evidence="1" id="KW-1133">Transmembrane helix</keyword>
<evidence type="ECO:0000313" key="2">
    <source>
        <dbReference type="EMBL" id="JAD33152.1"/>
    </source>
</evidence>
<protein>
    <submittedName>
        <fullName evidence="2">Uncharacterized protein</fullName>
    </submittedName>
</protein>
<organism evidence="2">
    <name type="scientific">Arundo donax</name>
    <name type="common">Giant reed</name>
    <name type="synonym">Donax arundinaceus</name>
    <dbReference type="NCBI Taxonomy" id="35708"/>
    <lineage>
        <taxon>Eukaryota</taxon>
        <taxon>Viridiplantae</taxon>
        <taxon>Streptophyta</taxon>
        <taxon>Embryophyta</taxon>
        <taxon>Tracheophyta</taxon>
        <taxon>Spermatophyta</taxon>
        <taxon>Magnoliopsida</taxon>
        <taxon>Liliopsida</taxon>
        <taxon>Poales</taxon>
        <taxon>Poaceae</taxon>
        <taxon>PACMAD clade</taxon>
        <taxon>Arundinoideae</taxon>
        <taxon>Arundineae</taxon>
        <taxon>Arundo</taxon>
    </lineage>
</organism>